<dbReference type="GO" id="GO:0000166">
    <property type="term" value="F:nucleotide binding"/>
    <property type="evidence" value="ECO:0007669"/>
    <property type="project" value="UniProtKB-KW"/>
</dbReference>
<dbReference type="InterPro" id="IPR024434">
    <property type="entry name" value="TSCPD_dom"/>
</dbReference>
<name>A0A8J6TPK0_9FIRM</name>
<evidence type="ECO:0000256" key="3">
    <source>
        <dbReference type="ARBA" id="ARBA00022634"/>
    </source>
</evidence>
<dbReference type="Proteomes" id="UP000632659">
    <property type="component" value="Unassembled WGS sequence"/>
</dbReference>
<dbReference type="OrthoDB" id="9801525at2"/>
<evidence type="ECO:0000313" key="8">
    <source>
        <dbReference type="Proteomes" id="UP000632659"/>
    </source>
</evidence>
<evidence type="ECO:0000259" key="6">
    <source>
        <dbReference type="Pfam" id="PF12637"/>
    </source>
</evidence>
<keyword evidence="8" id="KW-1185">Reference proteome</keyword>
<dbReference type="GO" id="GO:0071897">
    <property type="term" value="P:DNA biosynthetic process"/>
    <property type="evidence" value="ECO:0007669"/>
    <property type="project" value="UniProtKB-KW"/>
</dbReference>
<dbReference type="AlphaFoldDB" id="A0A8J6TPK0"/>
<dbReference type="Pfam" id="PF12637">
    <property type="entry name" value="TSCPD"/>
    <property type="match status" value="1"/>
</dbReference>
<dbReference type="EC" id="1.17.4.1" evidence="2"/>
<dbReference type="NCBIfam" id="TIGR03905">
    <property type="entry name" value="TIGR03905_4_Cys"/>
    <property type="match status" value="1"/>
</dbReference>
<accession>A0A8J6TPK0</accession>
<reference evidence="7" key="1">
    <citation type="submission" date="2020-08" db="EMBL/GenBank/DDBJ databases">
        <title>Genome public.</title>
        <authorList>
            <person name="Liu C."/>
            <person name="Sun Q."/>
        </authorList>
    </citation>
    <scope>NUCLEOTIDE SEQUENCE</scope>
    <source>
        <strain evidence="7">NSJ-15</strain>
    </source>
</reference>
<keyword evidence="3" id="KW-0237">DNA synthesis</keyword>
<evidence type="ECO:0000256" key="4">
    <source>
        <dbReference type="ARBA" id="ARBA00022741"/>
    </source>
</evidence>
<comment type="catalytic activity">
    <reaction evidence="5">
        <text>a 2'-deoxyribonucleoside 5'-diphosphate + [thioredoxin]-disulfide + H2O = a ribonucleoside 5'-diphosphate + [thioredoxin]-dithiol</text>
        <dbReference type="Rhea" id="RHEA:23252"/>
        <dbReference type="Rhea" id="RHEA-COMP:10698"/>
        <dbReference type="Rhea" id="RHEA-COMP:10700"/>
        <dbReference type="ChEBI" id="CHEBI:15377"/>
        <dbReference type="ChEBI" id="CHEBI:29950"/>
        <dbReference type="ChEBI" id="CHEBI:50058"/>
        <dbReference type="ChEBI" id="CHEBI:57930"/>
        <dbReference type="ChEBI" id="CHEBI:73316"/>
        <dbReference type="EC" id="1.17.4.1"/>
    </reaction>
</comment>
<organism evidence="7 8">
    <name type="scientific">Massiliimalia timonensis</name>
    <dbReference type="NCBI Taxonomy" id="1987501"/>
    <lineage>
        <taxon>Bacteria</taxon>
        <taxon>Bacillati</taxon>
        <taxon>Bacillota</taxon>
        <taxon>Clostridia</taxon>
        <taxon>Eubacteriales</taxon>
        <taxon>Oscillospiraceae</taxon>
        <taxon>Massiliimalia</taxon>
    </lineage>
</organism>
<dbReference type="GO" id="GO:0004748">
    <property type="term" value="F:ribonucleoside-diphosphate reductase activity, thioredoxin disulfide as acceptor"/>
    <property type="evidence" value="ECO:0007669"/>
    <property type="project" value="UniProtKB-EC"/>
</dbReference>
<comment type="caution">
    <text evidence="7">The sequence shown here is derived from an EMBL/GenBank/DDBJ whole genome shotgun (WGS) entry which is preliminary data.</text>
</comment>
<evidence type="ECO:0000313" key="7">
    <source>
        <dbReference type="EMBL" id="MBC8610269.1"/>
    </source>
</evidence>
<proteinExistence type="inferred from homology"/>
<protein>
    <recommendedName>
        <fullName evidence="2">ribonucleoside-diphosphate reductase</fullName>
        <ecNumber evidence="2">1.17.4.1</ecNumber>
    </recommendedName>
</protein>
<evidence type="ECO:0000256" key="2">
    <source>
        <dbReference type="ARBA" id="ARBA00012274"/>
    </source>
</evidence>
<gene>
    <name evidence="7" type="ORF">H8702_03905</name>
</gene>
<dbReference type="EMBL" id="JACRTL010000001">
    <property type="protein sequence ID" value="MBC8610269.1"/>
    <property type="molecule type" value="Genomic_DNA"/>
</dbReference>
<keyword evidence="4" id="KW-0547">Nucleotide-binding</keyword>
<sequence>MNYTYKPTGVCSRQIDIEVEGDVIKSVRFTGGCAGNTTGISSLVKGRTVDEVIASLDGIHCGPRGTSCPDQLARALKEIKKQ</sequence>
<dbReference type="RefSeq" id="WP_093988664.1">
    <property type="nucleotide sequence ID" value="NZ_FYDD01000003.1"/>
</dbReference>
<dbReference type="InterPro" id="IPR023806">
    <property type="entry name" value="CHP03905"/>
</dbReference>
<comment type="similarity">
    <text evidence="1">Belongs to the ribonucleoside diphosphate reductase class-2 family.</text>
</comment>
<evidence type="ECO:0000256" key="5">
    <source>
        <dbReference type="ARBA" id="ARBA00047754"/>
    </source>
</evidence>
<evidence type="ECO:0000256" key="1">
    <source>
        <dbReference type="ARBA" id="ARBA00007405"/>
    </source>
</evidence>
<feature type="domain" description="TSCPD" evidence="6">
    <location>
        <begin position="4"/>
        <end position="79"/>
    </location>
</feature>